<keyword evidence="3" id="KW-1185">Reference proteome</keyword>
<name>G5A9N3_PHYSP</name>
<accession>G5A9N3</accession>
<dbReference type="KEGG" id="psoj:PHYSODRAFT_431179"/>
<dbReference type="PANTHER" id="PTHR46599:SF3">
    <property type="entry name" value="PIGGYBAC TRANSPOSABLE ELEMENT-DERIVED PROTEIN 4"/>
    <property type="match status" value="1"/>
</dbReference>
<dbReference type="OMA" id="EIGMSIC"/>
<dbReference type="InParanoid" id="G5A9N3"/>
<organism evidence="2 3">
    <name type="scientific">Phytophthora sojae (strain P6497)</name>
    <name type="common">Soybean stem and root rot agent</name>
    <name type="synonym">Phytophthora megasperma f. sp. glycines</name>
    <dbReference type="NCBI Taxonomy" id="1094619"/>
    <lineage>
        <taxon>Eukaryota</taxon>
        <taxon>Sar</taxon>
        <taxon>Stramenopiles</taxon>
        <taxon>Oomycota</taxon>
        <taxon>Peronosporomycetes</taxon>
        <taxon>Peronosporales</taxon>
        <taxon>Peronosporaceae</taxon>
        <taxon>Phytophthora</taxon>
    </lineage>
</organism>
<feature type="non-terminal residue" evidence="2">
    <location>
        <position position="1"/>
    </location>
</feature>
<dbReference type="Pfam" id="PF13843">
    <property type="entry name" value="DDE_Tnp_1_7"/>
    <property type="match status" value="1"/>
</dbReference>
<sequence>APTKNAQIYIGSLISQSGLHLRKRNETEATYRSHSEKVLFGLFVTEKLKASWRTWTNAVLVEKGKRPVSEIELDACIGLEMAMSLVPITDIKEFWSDKKFQGHADFKATMGRDRF</sequence>
<evidence type="ECO:0000259" key="1">
    <source>
        <dbReference type="Pfam" id="PF13843"/>
    </source>
</evidence>
<dbReference type="Proteomes" id="UP000002640">
    <property type="component" value="Unassembled WGS sequence"/>
</dbReference>
<evidence type="ECO:0000313" key="2">
    <source>
        <dbReference type="EMBL" id="EGZ07313.1"/>
    </source>
</evidence>
<dbReference type="GeneID" id="20652316"/>
<proteinExistence type="predicted"/>
<feature type="domain" description="PiggyBac transposable element-derived protein" evidence="1">
    <location>
        <begin position="39"/>
        <end position="115"/>
    </location>
</feature>
<reference evidence="2 3" key="1">
    <citation type="journal article" date="2006" name="Science">
        <title>Phytophthora genome sequences uncover evolutionary origins and mechanisms of pathogenesis.</title>
        <authorList>
            <person name="Tyler B.M."/>
            <person name="Tripathy S."/>
            <person name="Zhang X."/>
            <person name="Dehal P."/>
            <person name="Jiang R.H."/>
            <person name="Aerts A."/>
            <person name="Arredondo F.D."/>
            <person name="Baxter L."/>
            <person name="Bensasson D."/>
            <person name="Beynon J.L."/>
            <person name="Chapman J."/>
            <person name="Damasceno C.M."/>
            <person name="Dorrance A.E."/>
            <person name="Dou D."/>
            <person name="Dickerman A.W."/>
            <person name="Dubchak I.L."/>
            <person name="Garbelotto M."/>
            <person name="Gijzen M."/>
            <person name="Gordon S.G."/>
            <person name="Govers F."/>
            <person name="Grunwald N.J."/>
            <person name="Huang W."/>
            <person name="Ivors K.L."/>
            <person name="Jones R.W."/>
            <person name="Kamoun S."/>
            <person name="Krampis K."/>
            <person name="Lamour K.H."/>
            <person name="Lee M.K."/>
            <person name="McDonald W.H."/>
            <person name="Medina M."/>
            <person name="Meijer H.J."/>
            <person name="Nordberg E.K."/>
            <person name="Maclean D.J."/>
            <person name="Ospina-Giraldo M.D."/>
            <person name="Morris P.F."/>
            <person name="Phuntumart V."/>
            <person name="Putnam N.H."/>
            <person name="Rash S."/>
            <person name="Rose J.K."/>
            <person name="Sakihama Y."/>
            <person name="Salamov A.A."/>
            <person name="Savidor A."/>
            <person name="Scheuring C.F."/>
            <person name="Smith B.M."/>
            <person name="Sobral B.W."/>
            <person name="Terry A."/>
            <person name="Torto-Alalibo T.A."/>
            <person name="Win J."/>
            <person name="Xu Z."/>
            <person name="Zhang H."/>
            <person name="Grigoriev I.V."/>
            <person name="Rokhsar D.S."/>
            <person name="Boore J.L."/>
        </authorList>
    </citation>
    <scope>NUCLEOTIDE SEQUENCE [LARGE SCALE GENOMIC DNA]</scope>
    <source>
        <strain evidence="2 3">P6497</strain>
    </source>
</reference>
<protein>
    <recommendedName>
        <fullName evidence="1">PiggyBac transposable element-derived protein domain-containing protein</fullName>
    </recommendedName>
</protein>
<gene>
    <name evidence="2" type="ORF">PHYSODRAFT_431179</name>
</gene>
<dbReference type="SMR" id="G5A9N3"/>
<dbReference type="PANTHER" id="PTHR46599">
    <property type="entry name" value="PIGGYBAC TRANSPOSABLE ELEMENT-DERIVED PROTEIN 4"/>
    <property type="match status" value="1"/>
</dbReference>
<dbReference type="AlphaFoldDB" id="G5A9N3"/>
<evidence type="ECO:0000313" key="3">
    <source>
        <dbReference type="Proteomes" id="UP000002640"/>
    </source>
</evidence>
<feature type="non-terminal residue" evidence="2">
    <location>
        <position position="115"/>
    </location>
</feature>
<dbReference type="InterPro" id="IPR029526">
    <property type="entry name" value="PGBD"/>
</dbReference>
<dbReference type="EMBL" id="JH159162">
    <property type="protein sequence ID" value="EGZ07313.1"/>
    <property type="molecule type" value="Genomic_DNA"/>
</dbReference>
<dbReference type="RefSeq" id="XP_009536879.1">
    <property type="nucleotide sequence ID" value="XM_009538584.1"/>
</dbReference>